<comment type="catalytic activity">
    <reaction evidence="8 9">
        <text>(1S,2R)-1-C-(indol-3-yl)glycerol 3-phosphate + L-serine = D-glyceraldehyde 3-phosphate + L-tryptophan + H2O</text>
        <dbReference type="Rhea" id="RHEA:10532"/>
        <dbReference type="ChEBI" id="CHEBI:15377"/>
        <dbReference type="ChEBI" id="CHEBI:33384"/>
        <dbReference type="ChEBI" id="CHEBI:57912"/>
        <dbReference type="ChEBI" id="CHEBI:58866"/>
        <dbReference type="ChEBI" id="CHEBI:59776"/>
        <dbReference type="EC" id="4.2.1.20"/>
    </reaction>
</comment>
<evidence type="ECO:0000256" key="2">
    <source>
        <dbReference type="ARBA" id="ARBA00004733"/>
    </source>
</evidence>
<dbReference type="Gene3D" id="3.20.20.70">
    <property type="entry name" value="Aldolase class I"/>
    <property type="match status" value="1"/>
</dbReference>
<proteinExistence type="inferred from homology"/>
<dbReference type="EC" id="4.2.1.20" evidence="9"/>
<evidence type="ECO:0000256" key="5">
    <source>
        <dbReference type="ARBA" id="ARBA00022822"/>
    </source>
</evidence>
<organism evidence="11 12">
    <name type="scientific">Rubrobacter xylanophilus (strain DSM 9941 / JCM 11954 / NBRC 16129 / PRD-1)</name>
    <dbReference type="NCBI Taxonomy" id="266117"/>
    <lineage>
        <taxon>Bacteria</taxon>
        <taxon>Bacillati</taxon>
        <taxon>Actinomycetota</taxon>
        <taxon>Rubrobacteria</taxon>
        <taxon>Rubrobacterales</taxon>
        <taxon>Rubrobacteraceae</taxon>
        <taxon>Rubrobacter</taxon>
    </lineage>
</organism>
<accession>Q1AU95</accession>
<dbReference type="PANTHER" id="PTHR43406:SF1">
    <property type="entry name" value="TRYPTOPHAN SYNTHASE ALPHA CHAIN, CHLOROPLASTIC"/>
    <property type="match status" value="1"/>
</dbReference>
<dbReference type="KEGG" id="rxy:Rxyl_2089"/>
<dbReference type="GO" id="GO:0004834">
    <property type="term" value="F:tryptophan synthase activity"/>
    <property type="evidence" value="ECO:0007669"/>
    <property type="project" value="UniProtKB-UniRule"/>
</dbReference>
<dbReference type="PROSITE" id="PS00167">
    <property type="entry name" value="TRP_SYNTHASE_ALPHA"/>
    <property type="match status" value="1"/>
</dbReference>
<sequence>MGGRERLLGAFSKGRPALIPYLTAGYPSLEGAREVARAYLEAGADVLEIGVPFSDPLADGPTIQDTTARALENGADMDYCLGLAGEFSGRAPVVLLVYYNLIFARGVERFVREAAGAGVSGVVVPDLPVDEAGEPARAVEKGGMAFCPLAAPTSTDERLEKIGSLASGFVYCVSVAGVTGVREKLPPGAVELLRRVRARVSAPVALGFGIGSAEAAREAAGEADGIIIGSRLMQLVGEGGPERAGEWLRGVREALSRTAGRSH</sequence>
<dbReference type="EMBL" id="CP000386">
    <property type="protein sequence ID" value="ABG05033.1"/>
    <property type="molecule type" value="Genomic_DNA"/>
</dbReference>
<comment type="subunit">
    <text evidence="3 9">Tetramer of two alpha and two beta chains.</text>
</comment>
<dbReference type="AlphaFoldDB" id="Q1AU95"/>
<dbReference type="SUPFAM" id="SSF51366">
    <property type="entry name" value="Ribulose-phoshate binding barrel"/>
    <property type="match status" value="1"/>
</dbReference>
<evidence type="ECO:0000256" key="4">
    <source>
        <dbReference type="ARBA" id="ARBA00022605"/>
    </source>
</evidence>
<reference evidence="11 12" key="1">
    <citation type="submission" date="2006-06" db="EMBL/GenBank/DDBJ databases">
        <title>Complete sequence of Rubrobacter xylanophilus DSM 9941.</title>
        <authorList>
            <consortium name="US DOE Joint Genome Institute"/>
            <person name="Copeland A."/>
            <person name="Lucas S."/>
            <person name="Lapidus A."/>
            <person name="Barry K."/>
            <person name="Detter J.C."/>
            <person name="Glavina del Rio T."/>
            <person name="Hammon N."/>
            <person name="Israni S."/>
            <person name="Dalin E."/>
            <person name="Tice H."/>
            <person name="Pitluck S."/>
            <person name="Munk A.C."/>
            <person name="Brettin T."/>
            <person name="Bruce D."/>
            <person name="Han C."/>
            <person name="Tapia R."/>
            <person name="Gilna P."/>
            <person name="Schmutz J."/>
            <person name="Larimer F."/>
            <person name="Land M."/>
            <person name="Hauser L."/>
            <person name="Kyrpides N."/>
            <person name="Lykidis A."/>
            <person name="da Costa M.S."/>
            <person name="Rainey F.A."/>
            <person name="Empadinhas N."/>
            <person name="Jolivet E."/>
            <person name="Battista J.R."/>
            <person name="Richardson P."/>
        </authorList>
    </citation>
    <scope>NUCLEOTIDE SEQUENCE [LARGE SCALE GENOMIC DNA]</scope>
    <source>
        <strain evidence="12">DSM 9941 / NBRC 16129 / PRD-1</strain>
    </source>
</reference>
<dbReference type="Pfam" id="PF00290">
    <property type="entry name" value="Trp_syntA"/>
    <property type="match status" value="1"/>
</dbReference>
<comment type="pathway">
    <text evidence="2 9">Amino-acid biosynthesis; L-tryptophan biosynthesis; L-tryptophan from chorismate: step 5/5.</text>
</comment>
<comment type="function">
    <text evidence="1 9">The alpha subunit is responsible for the aldol cleavage of indoleglycerol phosphate to indole and glyceraldehyde 3-phosphate.</text>
</comment>
<dbReference type="NCBIfam" id="TIGR00262">
    <property type="entry name" value="trpA"/>
    <property type="match status" value="1"/>
</dbReference>
<comment type="similarity">
    <text evidence="9 10">Belongs to the TrpA family.</text>
</comment>
<dbReference type="HAMAP" id="MF_00131">
    <property type="entry name" value="Trp_synth_alpha"/>
    <property type="match status" value="1"/>
</dbReference>
<dbReference type="PANTHER" id="PTHR43406">
    <property type="entry name" value="TRYPTOPHAN SYNTHASE, ALPHA CHAIN"/>
    <property type="match status" value="1"/>
</dbReference>
<dbReference type="Proteomes" id="UP000006637">
    <property type="component" value="Chromosome"/>
</dbReference>
<keyword evidence="6 9" id="KW-0057">Aromatic amino acid biosynthesis</keyword>
<evidence type="ECO:0000256" key="9">
    <source>
        <dbReference type="HAMAP-Rule" id="MF_00131"/>
    </source>
</evidence>
<evidence type="ECO:0000256" key="7">
    <source>
        <dbReference type="ARBA" id="ARBA00023239"/>
    </source>
</evidence>
<dbReference type="HOGENOM" id="CLU_016734_0_0_11"/>
<evidence type="ECO:0000256" key="6">
    <source>
        <dbReference type="ARBA" id="ARBA00023141"/>
    </source>
</evidence>
<dbReference type="RefSeq" id="WP_011565048.1">
    <property type="nucleotide sequence ID" value="NC_008148.1"/>
</dbReference>
<dbReference type="UniPathway" id="UPA00035">
    <property type="reaction ID" value="UER00044"/>
</dbReference>
<evidence type="ECO:0000256" key="1">
    <source>
        <dbReference type="ARBA" id="ARBA00003365"/>
    </source>
</evidence>
<keyword evidence="12" id="KW-1185">Reference proteome</keyword>
<feature type="active site" description="Proton acceptor" evidence="9">
    <location>
        <position position="48"/>
    </location>
</feature>
<dbReference type="InterPro" id="IPR018204">
    <property type="entry name" value="Trp_synthase_alpha_AS"/>
</dbReference>
<evidence type="ECO:0000256" key="3">
    <source>
        <dbReference type="ARBA" id="ARBA00011270"/>
    </source>
</evidence>
<dbReference type="STRING" id="266117.Rxyl_2089"/>
<evidence type="ECO:0000256" key="8">
    <source>
        <dbReference type="ARBA" id="ARBA00049047"/>
    </source>
</evidence>
<dbReference type="CDD" id="cd04724">
    <property type="entry name" value="Tryptophan_synthase_alpha"/>
    <property type="match status" value="1"/>
</dbReference>
<keyword evidence="4 9" id="KW-0028">Amino-acid biosynthesis</keyword>
<dbReference type="PhylomeDB" id="Q1AU95"/>
<feature type="active site" description="Proton acceptor" evidence="9">
    <location>
        <position position="59"/>
    </location>
</feature>
<dbReference type="FunFam" id="3.20.20.70:FF:000037">
    <property type="entry name" value="Tryptophan synthase alpha chain"/>
    <property type="match status" value="1"/>
</dbReference>
<dbReference type="InterPro" id="IPR011060">
    <property type="entry name" value="RibuloseP-bd_barrel"/>
</dbReference>
<gene>
    <name evidence="9" type="primary">trpA</name>
    <name evidence="11" type="ordered locus">Rxyl_2089</name>
</gene>
<dbReference type="InterPro" id="IPR013785">
    <property type="entry name" value="Aldolase_TIM"/>
</dbReference>
<name>Q1AU95_RUBXD</name>
<keyword evidence="7 9" id="KW-0456">Lyase</keyword>
<dbReference type="eggNOG" id="COG0159">
    <property type="taxonomic scope" value="Bacteria"/>
</dbReference>
<evidence type="ECO:0000256" key="10">
    <source>
        <dbReference type="RuleBase" id="RU003662"/>
    </source>
</evidence>
<dbReference type="InterPro" id="IPR002028">
    <property type="entry name" value="Trp_synthase_suA"/>
</dbReference>
<dbReference type="GO" id="GO:0005829">
    <property type="term" value="C:cytosol"/>
    <property type="evidence" value="ECO:0007669"/>
    <property type="project" value="TreeGrafter"/>
</dbReference>
<evidence type="ECO:0000313" key="12">
    <source>
        <dbReference type="Proteomes" id="UP000006637"/>
    </source>
</evidence>
<keyword evidence="5 9" id="KW-0822">Tryptophan biosynthesis</keyword>
<protein>
    <recommendedName>
        <fullName evidence="9">Tryptophan synthase alpha chain</fullName>
        <ecNumber evidence="9">4.2.1.20</ecNumber>
    </recommendedName>
</protein>
<evidence type="ECO:0000313" key="11">
    <source>
        <dbReference type="EMBL" id="ABG05033.1"/>
    </source>
</evidence>